<dbReference type="AlphaFoldDB" id="A0A7I7XG21"/>
<dbReference type="Proteomes" id="UP000466517">
    <property type="component" value="Chromosome"/>
</dbReference>
<evidence type="ECO:0000313" key="1">
    <source>
        <dbReference type="EMBL" id="BBZ28142.1"/>
    </source>
</evidence>
<accession>A0A7I7XG21</accession>
<organism evidence="1 2">
    <name type="scientific">Mycolicibacterium madagascariense</name>
    <dbReference type="NCBI Taxonomy" id="212765"/>
    <lineage>
        <taxon>Bacteria</taxon>
        <taxon>Bacillati</taxon>
        <taxon>Actinomycetota</taxon>
        <taxon>Actinomycetes</taxon>
        <taxon>Mycobacteriales</taxon>
        <taxon>Mycobacteriaceae</taxon>
        <taxon>Mycolicibacterium</taxon>
    </lineage>
</organism>
<reference evidence="1 2" key="1">
    <citation type="journal article" date="2019" name="Emerg. Microbes Infect.">
        <title>Comprehensive subspecies identification of 175 nontuberculous mycobacteria species based on 7547 genomic profiles.</title>
        <authorList>
            <person name="Matsumoto Y."/>
            <person name="Kinjo T."/>
            <person name="Motooka D."/>
            <person name="Nabeya D."/>
            <person name="Jung N."/>
            <person name="Uechi K."/>
            <person name="Horii T."/>
            <person name="Iida T."/>
            <person name="Fujita J."/>
            <person name="Nakamura S."/>
        </authorList>
    </citation>
    <scope>NUCLEOTIDE SEQUENCE [LARGE SCALE GENOMIC DNA]</scope>
    <source>
        <strain evidence="1 2">JCM 13574</strain>
    </source>
</reference>
<evidence type="ECO:0000313" key="2">
    <source>
        <dbReference type="Proteomes" id="UP000466517"/>
    </source>
</evidence>
<name>A0A7I7XG21_9MYCO</name>
<keyword evidence="2" id="KW-1185">Reference proteome</keyword>
<proteinExistence type="predicted"/>
<protein>
    <submittedName>
        <fullName evidence="1">Uncharacterized protein</fullName>
    </submittedName>
</protein>
<dbReference type="EMBL" id="AP022610">
    <property type="protein sequence ID" value="BBZ28142.1"/>
    <property type="molecule type" value="Genomic_DNA"/>
</dbReference>
<gene>
    <name evidence="1" type="ORF">MMAD_24370</name>
</gene>
<dbReference type="KEGG" id="mmag:MMAD_24370"/>
<sequence length="121" mass="13176">MPGSVCAAVVVIVHPPRSVDGSCHDVSRIRLRHQRPAANPVPQRRSHLGLEQFQATALVAGRQTICVCTEVHHLVAELFVIAAHLVDDLLGAADQLFGRGSRLPETHRGARYRRAAVPSPR</sequence>